<keyword evidence="4" id="KW-0479">Metal-binding</keyword>
<dbReference type="SUPFAM" id="SSF56988">
    <property type="entry name" value="Anthrax protective antigen"/>
    <property type="match status" value="1"/>
</dbReference>
<dbReference type="InterPro" id="IPR015919">
    <property type="entry name" value="Cadherin-like_sf"/>
</dbReference>
<feature type="domain" description="Cadherin" evidence="9">
    <location>
        <begin position="1024"/>
        <end position="1143"/>
    </location>
</feature>
<name>A0A1Y1QJ01_9GAMM</name>
<dbReference type="Pfam" id="PF07691">
    <property type="entry name" value="PA14"/>
    <property type="match status" value="1"/>
</dbReference>
<dbReference type="InterPro" id="IPR042279">
    <property type="entry name" value="Pep_M60_3"/>
</dbReference>
<dbReference type="NCBIfam" id="NF038322">
    <property type="entry name" value="ImpA_fam_HExGH"/>
    <property type="match status" value="1"/>
</dbReference>
<dbReference type="GO" id="GO:0042806">
    <property type="term" value="F:fucose binding"/>
    <property type="evidence" value="ECO:0007669"/>
    <property type="project" value="UniProtKB-ARBA"/>
</dbReference>
<dbReference type="InterPro" id="IPR008979">
    <property type="entry name" value="Galactose-bd-like_sf"/>
</dbReference>
<organism evidence="12 13">
    <name type="scientific">Thiothrix lacustris</name>
    <dbReference type="NCBI Taxonomy" id="525917"/>
    <lineage>
        <taxon>Bacteria</taxon>
        <taxon>Pseudomonadati</taxon>
        <taxon>Pseudomonadota</taxon>
        <taxon>Gammaproteobacteria</taxon>
        <taxon>Thiotrichales</taxon>
        <taxon>Thiotrichaceae</taxon>
        <taxon>Thiothrix</taxon>
    </lineage>
</organism>
<sequence length="2261" mass="240189">MCQSARSFFFVLLWLVVSSLFAANAANAAPAMTAPAAGSTLAGKSQTFTWEAGGSAVTQWWLYVGNSKGSSKYYNSNGIAATTLSKTVVTLPTDGSTVYVRLWYYIAGWKSTDITYTASVPNSAPTINGTPATTVNVGESYSFTPTASDADNDAKTFNIVNKPTWATFDETTGVLSGAPVGTDVGTSEGIVISVTDGKSPPVSLPAFNIEVIQPNRAPTLEGTPATAVNVGESYSFTPTASDADNDTLTFSIANKPAWATFDETTGVLSGTPAGTDVGTSAGIVISVTDGEAAAVALPAFNIQVIQPNRAPTLGGTPATAVNAGTSYNFIPTASDADNDTLTFDIANKPAWATFDTTTGALTGTPAATDAGTTSDIAITVTDGKADAVSLSAFAITVTAPVNLARQYGVATQSTTYSSSYPASNVIDGNTSNFNHTNKSTGGDWWQVKLPATASLSSIVVKNRNSTSNYGRLAGATVYVSNQPATVGINEADKVATLEGIATNTITLNPQRQGMYVIVKAGSSYLHMAEVEVFGFASAVPAFEQPAYNFNLNYKAAQGAAVGTTKAGDFQADALTYSIDGNVPFAIDTQGNITLAGTLKEQSYSFNVKVSDGANTTSVPVTVATPINFAREFGIATEGGTYTASRLASLTIDGDTTTANHTSCDARNWWQVSLPNPTQINKIVVKNATSWQGRLNGAVVYVTDAPYTVAVPTDANKVATLTGVSTDQITTFATPKTGSYVIVKNAGVECLHMAEVEVYGQAPATPAFAQASYPFYLSEKAAIGAAVGAVKAVDYQFDALAYSIEGNVPFAVDAQGKLTLTGALNHNLTQRYDFNIIANDGVNSTSTNVAVVLGKGNGVVLQRWDGIVGTTSDTLLNAAHYKDAPDFSEVRTTLDAPDIANDIYAQKLSAILVPAETGDYQFAVAGNYFVDLRLSADAYAANVESIAQKASATGYQAWTSGAQSAVVHLEAGKAYYIEAIHIADDGSDHVSVAWKRASDTSYSLIPANLLYQDAMSVGVVQPAFTTTALDMRLEPNTPANTVVGKVSAVDPQGDALTYSIVESVPFAVDAQGNISVTQAINHNALPSYAFTVKVTDGVYEATLPVTVTMGKGAGVLLQRWDGITGTSISALTSSAHYQNDAPDYATTLGNFTAPDSGKDNFGQRLTGFIKPTQSGKYQFAIIGDDNTQLRLSTNAVLEGAPVIASQNSWGNYQEWASAGVSALIDLEVGQVYALEALHKEGGGADHVSVAWKRQGDNGFSSLPADAVYQDALSAGVAQPFFAVHQARYLLPWNAGMGTQVAQIQAIDPQGDVLTYALSGSDAFAVDATGNVTLSGSIQPNTDYTLTLTVDDGVFSVATNIVVHTNSDQAVQEAIQSGNADAVTTDELLDTAIAKIQANKDSCQATVSGLYPNGLDTAAFPSRSAYFKSTTQRNMPLHVSNDRNPPKVYSWIGAKESGARYAVLGTDVFSFSGVNVALKDNTLNVLNWLLKQSASTNILNQPLTLLVPDYWDREGLKTWVAANGLTHQWTISSDANLLNTGAFDVYLGSFSQPLNHIQSVLAQGKPIAMFNSWYEPSADRLAEFGLTWEWYGAAAIGNLESVDDLCNRTNPYSQVQTTLKSLKNGLPDFIYEASDCPVSDGGNTNCDETRVTDAAGNSIATLFNNGASVLRSQIAALDAKGINAFNGSNEDVLKLAILLGDKYRAAARFPMDKETTDDTAFFRSLFADFTVHYSRPNNAYQPDMGRFTTGQAALHGAETLSKTLTYTPTAFGEWTSTGLYVPPGKTITVRRTDSSTSKAKLRFNMLGDSMVHIWETNAYNRPRYLSSTVLTLEVGKTYTLSTPRGGPVYIGWEGVASGATPFTVEINGVLENPLLDAFDELSVQSFLQDMELSNSDWVDIKTPYAEVHVPKSYMRTSFAQQDGDKANGYTPEDVQAYVDDLNNYLIAGNYAFAGFSGAGLPALSDEVQQFCDMQGLSNALYDGNDTNLCADSKIHLKPKIQHINADAAASCGALCAGNPFDSGSPIMPLDWGENHEMGHNLQRSRLNIYGSRSGETSNNIFPLHTQWAWTVAQGLSKHPSQTRPSHQEAFNQLQAAIAAGTAANSNHPMWFDGSDIYANGGARLSFYIQLAYSQQSWEVYTKLYLMERIFSDAIKTDAKWAAAKDLLGFGSYTRTEAAAINTGNDFMYVAASKIAGKDYSNYFSAWGIEVSTKAKAQVAANGFVEQVPALFYYVHKELPAVMPSVLDAIPLDGVRAWVDPMPQ</sequence>
<dbReference type="GO" id="GO:0010185">
    <property type="term" value="P:regulation of cellular defense response"/>
    <property type="evidence" value="ECO:0007669"/>
    <property type="project" value="UniProtKB-ARBA"/>
</dbReference>
<dbReference type="Gene3D" id="1.10.390.30">
    <property type="entry name" value="Peptidase M60, enhancin-like domain 3"/>
    <property type="match status" value="1"/>
</dbReference>
<dbReference type="PANTHER" id="PTHR45713">
    <property type="entry name" value="FTP DOMAIN-CONTAINING PROTEIN"/>
    <property type="match status" value="1"/>
</dbReference>
<dbReference type="Pfam" id="PF13402">
    <property type="entry name" value="Peptidase_M60"/>
    <property type="match status" value="1"/>
</dbReference>
<feature type="domain" description="Cadherin" evidence="9">
    <location>
        <begin position="543"/>
        <end position="632"/>
    </location>
</feature>
<evidence type="ECO:0000256" key="8">
    <source>
        <dbReference type="SAM" id="SignalP"/>
    </source>
</evidence>
<dbReference type="InterPro" id="IPR051941">
    <property type="entry name" value="BG_Antigen-Binding_Lectin"/>
</dbReference>
<evidence type="ECO:0008006" key="14">
    <source>
        <dbReference type="Google" id="ProtNLM"/>
    </source>
</evidence>
<keyword evidence="6" id="KW-0106">Calcium</keyword>
<dbReference type="EMBL" id="MTEJ01000235">
    <property type="protein sequence ID" value="OQX06637.1"/>
    <property type="molecule type" value="Genomic_DNA"/>
</dbReference>
<feature type="chain" id="PRO_5012575835" description="Staphylococcus aureus surface protein A" evidence="8">
    <location>
        <begin position="29"/>
        <end position="2261"/>
    </location>
</feature>
<comment type="similarity">
    <text evidence="2">Belongs to the fucolectin family.</text>
</comment>
<feature type="signal peptide" evidence="8">
    <location>
        <begin position="1"/>
        <end position="28"/>
    </location>
</feature>
<feature type="domain" description="PA14" evidence="11">
    <location>
        <begin position="1109"/>
        <end position="1265"/>
    </location>
</feature>
<dbReference type="Gene3D" id="2.60.40.10">
    <property type="entry name" value="Immunoglobulins"/>
    <property type="match status" value="3"/>
</dbReference>
<dbReference type="PRINTS" id="PR00205">
    <property type="entry name" value="CADHERIN"/>
</dbReference>
<keyword evidence="5" id="KW-0430">Lectin</keyword>
<dbReference type="GO" id="GO:0007156">
    <property type="term" value="P:homophilic cell adhesion via plasma membrane adhesion molecules"/>
    <property type="evidence" value="ECO:0007669"/>
    <property type="project" value="InterPro"/>
</dbReference>
<feature type="domain" description="Peptidase M60" evidence="10">
    <location>
        <begin position="1770"/>
        <end position="2133"/>
    </location>
</feature>
<dbReference type="InterPro" id="IPR006585">
    <property type="entry name" value="FTP1"/>
</dbReference>
<dbReference type="Gene3D" id="2.60.40.60">
    <property type="entry name" value="Cadherins"/>
    <property type="match status" value="4"/>
</dbReference>
<gene>
    <name evidence="12" type="ORF">BWK73_30365</name>
</gene>
<dbReference type="SMART" id="SM01276">
    <property type="entry name" value="M60-like"/>
    <property type="match status" value="1"/>
</dbReference>
<dbReference type="InterPro" id="IPR031161">
    <property type="entry name" value="Peptidase_M60_dom"/>
</dbReference>
<evidence type="ECO:0000259" key="11">
    <source>
        <dbReference type="PROSITE" id="PS51820"/>
    </source>
</evidence>
<dbReference type="Pfam" id="PF05345">
    <property type="entry name" value="He_PIG"/>
    <property type="match status" value="3"/>
</dbReference>
<evidence type="ECO:0000313" key="13">
    <source>
        <dbReference type="Proteomes" id="UP000192491"/>
    </source>
</evidence>
<dbReference type="SUPFAM" id="SSF49785">
    <property type="entry name" value="Galactose-binding domain-like"/>
    <property type="match status" value="2"/>
</dbReference>
<evidence type="ECO:0000256" key="1">
    <source>
        <dbReference type="ARBA" id="ARBA00002219"/>
    </source>
</evidence>
<evidence type="ECO:0000313" key="12">
    <source>
        <dbReference type="EMBL" id="OQX06637.1"/>
    </source>
</evidence>
<dbReference type="SUPFAM" id="SSF49313">
    <property type="entry name" value="Cadherin-like"/>
    <property type="match status" value="7"/>
</dbReference>
<evidence type="ECO:0000259" key="9">
    <source>
        <dbReference type="PROSITE" id="PS50268"/>
    </source>
</evidence>
<dbReference type="PROSITE" id="PS51723">
    <property type="entry name" value="PEPTIDASE_M60"/>
    <property type="match status" value="1"/>
</dbReference>
<proteinExistence type="inferred from homology"/>
<dbReference type="SMART" id="SM00758">
    <property type="entry name" value="PA14"/>
    <property type="match status" value="1"/>
</dbReference>
<dbReference type="Gene3D" id="2.60.120.1560">
    <property type="match status" value="1"/>
</dbReference>
<dbReference type="InterPro" id="IPR035423">
    <property type="entry name" value="M60-like_N"/>
</dbReference>
<dbReference type="Pfam" id="PF22633">
    <property type="entry name" value="F5_F8_type_C_2"/>
    <property type="match status" value="2"/>
</dbReference>
<dbReference type="InterPro" id="IPR013783">
    <property type="entry name" value="Ig-like_fold"/>
</dbReference>
<evidence type="ECO:0000256" key="3">
    <source>
        <dbReference type="ARBA" id="ARBA00011233"/>
    </source>
</evidence>
<dbReference type="CDD" id="cd11304">
    <property type="entry name" value="Cadherin_repeat"/>
    <property type="match status" value="1"/>
</dbReference>
<evidence type="ECO:0000256" key="4">
    <source>
        <dbReference type="ARBA" id="ARBA00022723"/>
    </source>
</evidence>
<dbReference type="Pfam" id="PF17291">
    <property type="entry name" value="M60-like_N"/>
    <property type="match status" value="1"/>
</dbReference>
<dbReference type="SMART" id="SM00736">
    <property type="entry name" value="CADG"/>
    <property type="match status" value="3"/>
</dbReference>
<evidence type="ECO:0000256" key="6">
    <source>
        <dbReference type="ARBA" id="ARBA00022837"/>
    </source>
</evidence>
<keyword evidence="8" id="KW-0732">Signal</keyword>
<feature type="domain" description="PA14" evidence="11">
    <location>
        <begin position="853"/>
        <end position="1008"/>
    </location>
</feature>
<keyword evidence="7" id="KW-1015">Disulfide bond</keyword>
<comment type="function">
    <text evidence="1">Acts as a defensive agent. Recognizes blood group fucosylated oligosaccharides including A, B, H and Lewis B-type antigens. Does not recognize Lewis A antigen and has low affinity for monovalent haptens.</text>
</comment>
<dbReference type="InterPro" id="IPR002126">
    <property type="entry name" value="Cadherin-like_dom"/>
</dbReference>
<comment type="subunit">
    <text evidence="3">Homotrimer.</text>
</comment>
<dbReference type="InterPro" id="IPR041549">
    <property type="entry name" value="IMPa_helical"/>
</dbReference>
<dbReference type="InterPro" id="IPR006644">
    <property type="entry name" value="Cadg"/>
</dbReference>
<dbReference type="Pfam" id="PF18642">
    <property type="entry name" value="IMPa_helical"/>
    <property type="match status" value="1"/>
</dbReference>
<dbReference type="SMART" id="SM00112">
    <property type="entry name" value="CA"/>
    <property type="match status" value="2"/>
</dbReference>
<dbReference type="Proteomes" id="UP000192491">
    <property type="component" value="Unassembled WGS sequence"/>
</dbReference>
<dbReference type="SMART" id="SM00607">
    <property type="entry name" value="FTP"/>
    <property type="match status" value="1"/>
</dbReference>
<dbReference type="PROSITE" id="PS51820">
    <property type="entry name" value="PA14"/>
    <property type="match status" value="2"/>
</dbReference>
<dbReference type="PROSITE" id="PS50268">
    <property type="entry name" value="CADHERIN_2"/>
    <property type="match status" value="3"/>
</dbReference>
<dbReference type="InterPro" id="IPR037524">
    <property type="entry name" value="PA14/GLEYA"/>
</dbReference>
<reference evidence="12 13" key="1">
    <citation type="submission" date="2017-01" db="EMBL/GenBank/DDBJ databases">
        <title>Novel large sulfur bacteria in the metagenomes of groundwater-fed chemosynthetic microbial mats in the Lake Huron basin.</title>
        <authorList>
            <person name="Sharrar A.M."/>
            <person name="Flood B.E."/>
            <person name="Bailey J.V."/>
            <person name="Jones D.S."/>
            <person name="Biddanda B."/>
            <person name="Ruberg S.A."/>
            <person name="Marcus D.N."/>
            <person name="Dick G.J."/>
        </authorList>
    </citation>
    <scope>NUCLEOTIDE SEQUENCE [LARGE SCALE GENOMIC DNA]</scope>
    <source>
        <strain evidence="12">A8</strain>
    </source>
</reference>
<comment type="caution">
    <text evidence="12">The sequence shown here is derived from an EMBL/GenBank/DDBJ whole genome shotgun (WGS) entry which is preliminary data.</text>
</comment>
<feature type="domain" description="Cadherin" evidence="9">
    <location>
        <begin position="768"/>
        <end position="886"/>
    </location>
</feature>
<evidence type="ECO:0000256" key="2">
    <source>
        <dbReference type="ARBA" id="ARBA00010147"/>
    </source>
</evidence>
<evidence type="ECO:0000259" key="10">
    <source>
        <dbReference type="PROSITE" id="PS51723"/>
    </source>
</evidence>
<accession>A0A1Y1QJ01</accession>
<dbReference type="InterPro" id="IPR011658">
    <property type="entry name" value="PA14_dom"/>
</dbReference>
<dbReference type="Gene3D" id="2.60.120.260">
    <property type="entry name" value="Galactose-binding domain-like"/>
    <property type="match status" value="2"/>
</dbReference>
<protein>
    <recommendedName>
        <fullName evidence="14">Staphylococcus aureus surface protein A</fullName>
    </recommendedName>
</protein>
<evidence type="ECO:0000256" key="7">
    <source>
        <dbReference type="ARBA" id="ARBA00023157"/>
    </source>
</evidence>
<evidence type="ECO:0000256" key="5">
    <source>
        <dbReference type="ARBA" id="ARBA00022734"/>
    </source>
</evidence>
<dbReference type="GO" id="GO:0016020">
    <property type="term" value="C:membrane"/>
    <property type="evidence" value="ECO:0007669"/>
    <property type="project" value="InterPro"/>
</dbReference>
<dbReference type="GO" id="GO:0005509">
    <property type="term" value="F:calcium ion binding"/>
    <property type="evidence" value="ECO:0007669"/>
    <property type="project" value="InterPro"/>
</dbReference>
<dbReference type="PANTHER" id="PTHR45713:SF6">
    <property type="entry name" value="F5_8 TYPE C DOMAIN-CONTAINING PROTEIN"/>
    <property type="match status" value="1"/>
</dbReference>